<evidence type="ECO:0000313" key="1">
    <source>
        <dbReference type="EMBL" id="GLR54336.1"/>
    </source>
</evidence>
<reference evidence="2" key="1">
    <citation type="journal article" date="2019" name="Int. J. Syst. Evol. Microbiol.">
        <title>The Global Catalogue of Microorganisms (GCM) 10K type strain sequencing project: providing services to taxonomists for standard genome sequencing and annotation.</title>
        <authorList>
            <consortium name="The Broad Institute Genomics Platform"/>
            <consortium name="The Broad Institute Genome Sequencing Center for Infectious Disease"/>
            <person name="Wu L."/>
            <person name="Ma J."/>
        </authorList>
    </citation>
    <scope>NUCLEOTIDE SEQUENCE [LARGE SCALE GENOMIC DNA]</scope>
    <source>
        <strain evidence="2">NBRC 102122</strain>
    </source>
</reference>
<protein>
    <submittedName>
        <fullName evidence="1">Uncharacterized protein</fullName>
    </submittedName>
</protein>
<organism evidence="1 2">
    <name type="scientific">Shinella yambaruensis</name>
    <dbReference type="NCBI Taxonomy" id="415996"/>
    <lineage>
        <taxon>Bacteria</taxon>
        <taxon>Pseudomonadati</taxon>
        <taxon>Pseudomonadota</taxon>
        <taxon>Alphaproteobacteria</taxon>
        <taxon>Hyphomicrobiales</taxon>
        <taxon>Rhizobiaceae</taxon>
        <taxon>Shinella</taxon>
    </lineage>
</organism>
<name>A0ABQ5ZQI5_9HYPH</name>
<evidence type="ECO:0000313" key="2">
    <source>
        <dbReference type="Proteomes" id="UP001156702"/>
    </source>
</evidence>
<gene>
    <name evidence="1" type="ORF">GCM10007923_55530</name>
</gene>
<dbReference type="RefSeq" id="WP_245083111.1">
    <property type="nucleotide sequence ID" value="NZ_BSOP01000050.1"/>
</dbReference>
<dbReference type="EMBL" id="BSOP01000050">
    <property type="protein sequence ID" value="GLR54336.1"/>
    <property type="molecule type" value="Genomic_DNA"/>
</dbReference>
<comment type="caution">
    <text evidence="1">The sequence shown here is derived from an EMBL/GenBank/DDBJ whole genome shotgun (WGS) entry which is preliminary data.</text>
</comment>
<dbReference type="Proteomes" id="UP001156702">
    <property type="component" value="Unassembled WGS sequence"/>
</dbReference>
<sequence length="744" mass="77632">MGTSPGWSYAYVPTPAQWNLAFSSKQDELGYTPVNRAGDTMSGPLITTASTSARAGFAISVGVAPNNPQDGDIWCTNIGLYARVNGATIGPISTGTVVGPSSSVLDNIAVFSATNGRAIADSGLAVGDVMTITTGIYRIPSFREADLALIPADVERVYVEAYDPMPGDPATVIGGAFYKVVDSEPSYDLKFQNDGRWWAVDELAVTPYMQGAVGDGAEDDTIAVQKVVTWADVTGGEVAWPDADFLTTESIANFHSVKHSGPGRVLRGSNVWHITNERADTNVIYLDPAGDNTNDGLGDGEPKATLQSALNDLAFYGPVLRGKWIVQSAAGTYTGASAVVATIPFGLSSEKLIEIKGPDVGGHPNVPTAVIDGTAATTIGIRGVSGAKFKVKDVAFVNWTRTQLAAVEDSVLATDNVHFDFAGANGIDAQRRCSLYVSGGIFDMGAGAGSNACIQELFNVYHAIGYKMDETNGNPIAGDMPILRGSGTGRGIAVREGCTGHVNADIDDFFIGLEIGANARAHVDSTAIFSNNETAIWEAPGGDLQDDPGINYNDGTADANTRNIVRRESSTASPRYAKAISTITADRTIVPGTVANSSGVETFLASFTLNAGEWKGPPSSNYVGKALHVRIAGSTTGTGADKILRFRIGNTNLDAAGTSVSSATIPSTFTGQWAADFYLYVRGASSQRVEFEVRLNGSTGHVSSGDTTVDMTGAGNLFLKLTGFVAAPGDAITLSSSFTADVQG</sequence>
<accession>A0ABQ5ZQI5</accession>
<keyword evidence="2" id="KW-1185">Reference proteome</keyword>
<proteinExistence type="predicted"/>